<evidence type="ECO:0000256" key="4">
    <source>
        <dbReference type="ARBA" id="ARBA00023136"/>
    </source>
</evidence>
<feature type="transmembrane region" description="Helical" evidence="5">
    <location>
        <begin position="7"/>
        <end position="27"/>
    </location>
</feature>
<evidence type="ECO:0000313" key="6">
    <source>
        <dbReference type="EMBL" id="PZV38863.1"/>
    </source>
</evidence>
<sequence>MSPKTKQYGLTAIKVVLTLAFAAAGIAKLAGVDMMVQIFGAIGLGQWFRYLTGSIEIIGVVLLWVNGTQFIGAGLLLCTMIGALVAHTFVLGLGSAPPAVVLGVLAAVLVFTYRKQNPVAGF</sequence>
<evidence type="ECO:0000313" key="7">
    <source>
        <dbReference type="Proteomes" id="UP000248616"/>
    </source>
</evidence>
<evidence type="ECO:0000256" key="1">
    <source>
        <dbReference type="ARBA" id="ARBA00004141"/>
    </source>
</evidence>
<accession>A0A2W7CQH9</accession>
<keyword evidence="7" id="KW-1185">Reference proteome</keyword>
<protein>
    <submittedName>
        <fullName evidence="6">DoxX subfamily</fullName>
    </submittedName>
</protein>
<evidence type="ECO:0000256" key="3">
    <source>
        <dbReference type="ARBA" id="ARBA00022989"/>
    </source>
</evidence>
<dbReference type="RefSeq" id="WP_111543878.1">
    <property type="nucleotide sequence ID" value="NZ_MZXV01000017.1"/>
</dbReference>
<dbReference type="InterPro" id="IPR032808">
    <property type="entry name" value="DoxX"/>
</dbReference>
<dbReference type="AlphaFoldDB" id="A0A2W7CQH9"/>
<evidence type="ECO:0000256" key="5">
    <source>
        <dbReference type="SAM" id="Phobius"/>
    </source>
</evidence>
<feature type="transmembrane region" description="Helical" evidence="5">
    <location>
        <begin position="96"/>
        <end position="113"/>
    </location>
</feature>
<comment type="caution">
    <text evidence="6">The sequence shown here is derived from an EMBL/GenBank/DDBJ whole genome shotgun (WGS) entry which is preliminary data.</text>
</comment>
<gene>
    <name evidence="6" type="ORF">B5V02_08870</name>
</gene>
<dbReference type="EMBL" id="MZXV01000017">
    <property type="protein sequence ID" value="PZV38863.1"/>
    <property type="molecule type" value="Genomic_DNA"/>
</dbReference>
<keyword evidence="2 5" id="KW-0812">Transmembrane</keyword>
<dbReference type="OrthoDB" id="3576439at2"/>
<keyword evidence="4 5" id="KW-0472">Membrane</keyword>
<dbReference type="Proteomes" id="UP000248616">
    <property type="component" value="Unassembled WGS sequence"/>
</dbReference>
<evidence type="ECO:0000256" key="2">
    <source>
        <dbReference type="ARBA" id="ARBA00022692"/>
    </source>
</evidence>
<name>A0A2W7CQH9_9HYPH</name>
<keyword evidence="3 5" id="KW-1133">Transmembrane helix</keyword>
<comment type="subcellular location">
    <subcellularLocation>
        <location evidence="1">Membrane</location>
        <topology evidence="1">Multi-pass membrane protein</topology>
    </subcellularLocation>
</comment>
<dbReference type="GO" id="GO:0016020">
    <property type="term" value="C:membrane"/>
    <property type="evidence" value="ECO:0007669"/>
    <property type="project" value="UniProtKB-SubCell"/>
</dbReference>
<reference evidence="7" key="1">
    <citation type="submission" date="2017-03" db="EMBL/GenBank/DDBJ databases">
        <authorList>
            <person name="Safronova V.I."/>
            <person name="Sazanova A.L."/>
            <person name="Chirak E.R."/>
        </authorList>
    </citation>
    <scope>NUCLEOTIDE SEQUENCE [LARGE SCALE GENOMIC DNA]</scope>
    <source>
        <strain evidence="7">Ach-343</strain>
    </source>
</reference>
<organism evidence="6 7">
    <name type="scientific">Mesorhizobium kowhaii</name>
    <dbReference type="NCBI Taxonomy" id="1300272"/>
    <lineage>
        <taxon>Bacteria</taxon>
        <taxon>Pseudomonadati</taxon>
        <taxon>Pseudomonadota</taxon>
        <taxon>Alphaproteobacteria</taxon>
        <taxon>Hyphomicrobiales</taxon>
        <taxon>Phyllobacteriaceae</taxon>
        <taxon>Mesorhizobium</taxon>
    </lineage>
</organism>
<dbReference type="Pfam" id="PF13564">
    <property type="entry name" value="DoxX_2"/>
    <property type="match status" value="1"/>
</dbReference>
<proteinExistence type="predicted"/>